<dbReference type="PANTHER" id="PTHR24007:SF10">
    <property type="entry name" value="BRAP2 RING ZNF UBP DOMAIN-CONTAINING PROTEIN 1"/>
    <property type="match status" value="1"/>
</dbReference>
<organism evidence="3 4">
    <name type="scientific">Trifolium medium</name>
    <dbReference type="NCBI Taxonomy" id="97028"/>
    <lineage>
        <taxon>Eukaryota</taxon>
        <taxon>Viridiplantae</taxon>
        <taxon>Streptophyta</taxon>
        <taxon>Embryophyta</taxon>
        <taxon>Tracheophyta</taxon>
        <taxon>Spermatophyta</taxon>
        <taxon>Magnoliopsida</taxon>
        <taxon>eudicotyledons</taxon>
        <taxon>Gunneridae</taxon>
        <taxon>Pentapetalae</taxon>
        <taxon>rosids</taxon>
        <taxon>fabids</taxon>
        <taxon>Fabales</taxon>
        <taxon>Fabaceae</taxon>
        <taxon>Papilionoideae</taxon>
        <taxon>50 kb inversion clade</taxon>
        <taxon>NPAAA clade</taxon>
        <taxon>Hologalegina</taxon>
        <taxon>IRL clade</taxon>
        <taxon>Trifolieae</taxon>
        <taxon>Trifolium</taxon>
    </lineage>
</organism>
<keyword evidence="1" id="KW-0175">Coiled coil</keyword>
<protein>
    <submittedName>
        <fullName evidence="3">BRCA1-associated protein</fullName>
    </submittedName>
</protein>
<evidence type="ECO:0000256" key="1">
    <source>
        <dbReference type="SAM" id="Coils"/>
    </source>
</evidence>
<proteinExistence type="predicted"/>
<feature type="coiled-coil region" evidence="1">
    <location>
        <begin position="32"/>
        <end position="70"/>
    </location>
</feature>
<feature type="region of interest" description="Disordered" evidence="2">
    <location>
        <begin position="106"/>
        <end position="140"/>
    </location>
</feature>
<dbReference type="AlphaFoldDB" id="A0A392NQG3"/>
<dbReference type="PANTHER" id="PTHR24007">
    <property type="entry name" value="BRCA1-ASSOCIATED PROTEIN"/>
    <property type="match status" value="1"/>
</dbReference>
<feature type="compositionally biased region" description="Basic residues" evidence="2">
    <location>
        <begin position="130"/>
        <end position="140"/>
    </location>
</feature>
<dbReference type="GO" id="GO:0016567">
    <property type="term" value="P:protein ubiquitination"/>
    <property type="evidence" value="ECO:0007669"/>
    <property type="project" value="TreeGrafter"/>
</dbReference>
<evidence type="ECO:0000313" key="4">
    <source>
        <dbReference type="Proteomes" id="UP000265520"/>
    </source>
</evidence>
<sequence length="140" mass="15936">HYESLLIEARSKAESSISEAAEKAATSGMLDIQNELEKCTEERNTVAEVNRKLIKNSEMWRKKLKEAEEREAASVKSMNERVLDLEEQIRDITIFLEAQKTIDKMSDSDGIKEGTVLPVAHEQPSPGNSKRNRKSGRRRH</sequence>
<evidence type="ECO:0000313" key="3">
    <source>
        <dbReference type="EMBL" id="MCI01662.1"/>
    </source>
</evidence>
<comment type="caution">
    <text evidence="3">The sequence shown here is derived from an EMBL/GenBank/DDBJ whole genome shotgun (WGS) entry which is preliminary data.</text>
</comment>
<reference evidence="3 4" key="1">
    <citation type="journal article" date="2018" name="Front. Plant Sci.">
        <title>Red Clover (Trifolium pratense) and Zigzag Clover (T. medium) - A Picture of Genomic Similarities and Differences.</title>
        <authorList>
            <person name="Dluhosova J."/>
            <person name="Istvanek J."/>
            <person name="Nedelnik J."/>
            <person name="Repkova J."/>
        </authorList>
    </citation>
    <scope>NUCLEOTIDE SEQUENCE [LARGE SCALE GENOMIC DNA]</scope>
    <source>
        <strain evidence="4">cv. 10/8</strain>
        <tissue evidence="3">Leaf</tissue>
    </source>
</reference>
<dbReference type="GO" id="GO:0061630">
    <property type="term" value="F:ubiquitin protein ligase activity"/>
    <property type="evidence" value="ECO:0007669"/>
    <property type="project" value="TreeGrafter"/>
</dbReference>
<name>A0A392NQG3_9FABA</name>
<evidence type="ECO:0000256" key="2">
    <source>
        <dbReference type="SAM" id="MobiDB-lite"/>
    </source>
</evidence>
<accession>A0A392NQG3</accession>
<dbReference type="Proteomes" id="UP000265520">
    <property type="component" value="Unassembled WGS sequence"/>
</dbReference>
<dbReference type="EMBL" id="LXQA010046754">
    <property type="protein sequence ID" value="MCI01662.1"/>
    <property type="molecule type" value="Genomic_DNA"/>
</dbReference>
<dbReference type="GO" id="GO:0007265">
    <property type="term" value="P:Ras protein signal transduction"/>
    <property type="evidence" value="ECO:0007669"/>
    <property type="project" value="TreeGrafter"/>
</dbReference>
<dbReference type="GO" id="GO:0005737">
    <property type="term" value="C:cytoplasm"/>
    <property type="evidence" value="ECO:0007669"/>
    <property type="project" value="TreeGrafter"/>
</dbReference>
<keyword evidence="4" id="KW-1185">Reference proteome</keyword>
<feature type="non-terminal residue" evidence="3">
    <location>
        <position position="1"/>
    </location>
</feature>